<name>A0A1Y2I7Q6_TRAC3</name>
<evidence type="ECO:0000313" key="1">
    <source>
        <dbReference type="EMBL" id="OSC96420.1"/>
    </source>
</evidence>
<evidence type="ECO:0000313" key="2">
    <source>
        <dbReference type="Proteomes" id="UP000193067"/>
    </source>
</evidence>
<keyword evidence="2" id="KW-1185">Reference proteome</keyword>
<dbReference type="OrthoDB" id="10579612at2759"/>
<dbReference type="Proteomes" id="UP000193067">
    <property type="component" value="Unassembled WGS sequence"/>
</dbReference>
<protein>
    <submittedName>
        <fullName evidence="1">Uncharacterized protein</fullName>
    </submittedName>
</protein>
<dbReference type="AlphaFoldDB" id="A0A1Y2I7Q6"/>
<gene>
    <name evidence="1" type="ORF">PYCCODRAFT_1472636</name>
</gene>
<sequence>MSIDMVNAEDGGRTVEVAIEYITRLEHELAATRAELCRKDDQVKSLSKLVDLFRITWRSCYKYSRELEGQLAPLLNPRTRQEMLPYTVYS</sequence>
<dbReference type="EMBL" id="KZ084183">
    <property type="protein sequence ID" value="OSC96420.1"/>
    <property type="molecule type" value="Genomic_DNA"/>
</dbReference>
<accession>A0A1Y2I7Q6</accession>
<proteinExistence type="predicted"/>
<reference evidence="1 2" key="1">
    <citation type="journal article" date="2015" name="Biotechnol. Biofuels">
        <title>Enhanced degradation of softwood versus hardwood by the white-rot fungus Pycnoporus coccineus.</title>
        <authorList>
            <person name="Couturier M."/>
            <person name="Navarro D."/>
            <person name="Chevret D."/>
            <person name="Henrissat B."/>
            <person name="Piumi F."/>
            <person name="Ruiz-Duenas F.J."/>
            <person name="Martinez A.T."/>
            <person name="Grigoriev I.V."/>
            <person name="Riley R."/>
            <person name="Lipzen A."/>
            <person name="Berrin J.G."/>
            <person name="Master E.R."/>
            <person name="Rosso M.N."/>
        </authorList>
    </citation>
    <scope>NUCLEOTIDE SEQUENCE [LARGE SCALE GENOMIC DNA]</scope>
    <source>
        <strain evidence="1 2">BRFM310</strain>
    </source>
</reference>
<organism evidence="1 2">
    <name type="scientific">Trametes coccinea (strain BRFM310)</name>
    <name type="common">Pycnoporus coccineus</name>
    <dbReference type="NCBI Taxonomy" id="1353009"/>
    <lineage>
        <taxon>Eukaryota</taxon>
        <taxon>Fungi</taxon>
        <taxon>Dikarya</taxon>
        <taxon>Basidiomycota</taxon>
        <taxon>Agaricomycotina</taxon>
        <taxon>Agaricomycetes</taxon>
        <taxon>Polyporales</taxon>
        <taxon>Polyporaceae</taxon>
        <taxon>Trametes</taxon>
    </lineage>
</organism>